<feature type="signal peptide" evidence="4">
    <location>
        <begin position="1"/>
        <end position="22"/>
    </location>
</feature>
<dbReference type="PROSITE" id="PS51233">
    <property type="entry name" value="VWFD"/>
    <property type="match status" value="1"/>
</dbReference>
<evidence type="ECO:0000256" key="1">
    <source>
        <dbReference type="ARBA" id="ARBA00023157"/>
    </source>
</evidence>
<name>K7GNN0_PIG</name>
<feature type="region of interest" description="Disordered" evidence="3">
    <location>
        <begin position="309"/>
        <end position="353"/>
    </location>
</feature>
<reference evidence="6" key="3">
    <citation type="submission" date="2025-08" db="UniProtKB">
        <authorList>
            <consortium name="Ensembl"/>
        </authorList>
    </citation>
    <scope>IDENTIFICATION</scope>
</reference>
<dbReference type="SMART" id="SM00216">
    <property type="entry name" value="VWD"/>
    <property type="match status" value="1"/>
</dbReference>
<evidence type="ECO:0000313" key="7">
    <source>
        <dbReference type="Proteomes" id="UP000008227"/>
    </source>
</evidence>
<protein>
    <submittedName>
        <fullName evidence="6">von Willebrand factor</fullName>
    </submittedName>
</protein>
<proteinExistence type="evidence at protein level"/>
<evidence type="ECO:0000259" key="5">
    <source>
        <dbReference type="PROSITE" id="PS51233"/>
    </source>
</evidence>
<reference evidence="7" key="1">
    <citation type="submission" date="2009-11" db="EMBL/GenBank/DDBJ databases">
        <authorList>
            <consortium name="Porcine genome sequencing project"/>
        </authorList>
    </citation>
    <scope>NUCLEOTIDE SEQUENCE [LARGE SCALE GENOMIC DNA]</scope>
    <source>
        <strain evidence="7">Duroc</strain>
    </source>
</reference>
<dbReference type="PANTHER" id="PTHR11339">
    <property type="entry name" value="EXTRACELLULAR MATRIX GLYCOPROTEIN RELATED"/>
    <property type="match status" value="1"/>
</dbReference>
<dbReference type="VGNC" id="VGNC:104094">
    <property type="gene designation" value="VWF"/>
</dbReference>
<accession>K7GNN0</accession>
<dbReference type="Pfam" id="PF00094">
    <property type="entry name" value="VWD"/>
    <property type="match status" value="1"/>
</dbReference>
<dbReference type="Bgee" id="ENSSSCG00000000712">
    <property type="expression patterns" value="Expressed in endocardial endothelium and 40 other cell types or tissues"/>
</dbReference>
<reference evidence="6" key="4">
    <citation type="submission" date="2025-09" db="UniProtKB">
        <authorList>
            <consortium name="Ensembl"/>
        </authorList>
    </citation>
    <scope>IDENTIFICATION</scope>
</reference>
<evidence type="ECO:0000313" key="6">
    <source>
        <dbReference type="Ensembl" id="ENSSSCP00000029485.4"/>
    </source>
</evidence>
<keyword evidence="9" id="KW-1267">Proteomics identification</keyword>
<keyword evidence="7" id="KW-1185">Reference proteome</keyword>
<gene>
    <name evidence="6 8" type="primary">VWF</name>
</gene>
<dbReference type="ExpressionAtlas" id="K7GNN0">
    <property type="expression patterns" value="baseline and differential"/>
</dbReference>
<organism evidence="6 7">
    <name type="scientific">Sus scrofa</name>
    <name type="common">Pig</name>
    <dbReference type="NCBI Taxonomy" id="9823"/>
    <lineage>
        <taxon>Eukaryota</taxon>
        <taxon>Metazoa</taxon>
        <taxon>Chordata</taxon>
        <taxon>Craniata</taxon>
        <taxon>Vertebrata</taxon>
        <taxon>Euteleostomi</taxon>
        <taxon>Mammalia</taxon>
        <taxon>Eutheria</taxon>
        <taxon>Laurasiatheria</taxon>
        <taxon>Artiodactyla</taxon>
        <taxon>Suina</taxon>
        <taxon>Suidae</taxon>
        <taxon>Sus</taxon>
    </lineage>
</organism>
<evidence type="ECO:0000256" key="2">
    <source>
        <dbReference type="ARBA" id="ARBA00023180"/>
    </source>
</evidence>
<dbReference type="InterPro" id="IPR050780">
    <property type="entry name" value="Mucin_vWF_Thrombospondin_sf"/>
</dbReference>
<feature type="chain" id="PRO_5044748804" evidence="4">
    <location>
        <begin position="23"/>
        <end position="353"/>
    </location>
</feature>
<dbReference type="AlphaFoldDB" id="K7GNN0"/>
<reference evidence="6" key="2">
    <citation type="journal article" date="2020" name="Gigascience">
        <title>An improved pig reference genome sequence to enable pig genetics and genomics research.</title>
        <authorList>
            <person name="Warr A."/>
            <person name="Affara N."/>
            <person name="Aken B."/>
            <person name="Beiki H."/>
            <person name="Bickhart D.M."/>
            <person name="Billis K."/>
            <person name="Chow W."/>
            <person name="Eory L."/>
            <person name="Finlayson H.A."/>
            <person name="Flicek P."/>
            <person name="Giron C.G."/>
            <person name="Griffin D.K."/>
            <person name="Hall R."/>
            <person name="Hannum G."/>
            <person name="Hourlier T."/>
            <person name="Howe K."/>
            <person name="Hume D.A."/>
            <person name="Izuogu O."/>
            <person name="Kim K."/>
            <person name="Koren S."/>
            <person name="Liu H."/>
            <person name="Manchanda N."/>
            <person name="Martin F.J."/>
            <person name="Nonneman D.J."/>
            <person name="O'Connor R.E."/>
            <person name="Phillippy A.M."/>
            <person name="Rohrer G.A."/>
            <person name="Rosen B.D."/>
            <person name="Rund L.A."/>
            <person name="Sargent C.A."/>
            <person name="Schook L.B."/>
            <person name="Schroeder S.G."/>
            <person name="Schwartz A.S."/>
            <person name="Skinner B.M."/>
            <person name="Talbot R."/>
            <person name="Tseng E."/>
            <person name="Tuggle C.K."/>
            <person name="Watson M."/>
            <person name="Smith T.P.L."/>
            <person name="Archibald A.L."/>
        </authorList>
    </citation>
    <scope>NUCLEOTIDE SEQUENCE [LARGE SCALE GENOMIC DNA]</scope>
    <source>
        <strain evidence="6">Duroc</strain>
    </source>
</reference>
<evidence type="ECO:0000313" key="8">
    <source>
        <dbReference type="VGNC" id="VGNC:104094"/>
    </source>
</evidence>
<dbReference type="GeneTree" id="ENSGT00940000155810"/>
<evidence type="ECO:0007829" key="9">
    <source>
        <dbReference type="PeptideAtlas" id="K7GNN0"/>
    </source>
</evidence>
<evidence type="ECO:0000256" key="4">
    <source>
        <dbReference type="SAM" id="SignalP"/>
    </source>
</evidence>
<evidence type="ECO:0000256" key="3">
    <source>
        <dbReference type="SAM" id="MobiDB-lite"/>
    </source>
</evidence>
<feature type="domain" description="VWFD" evidence="5">
    <location>
        <begin position="33"/>
        <end position="201"/>
    </location>
</feature>
<sequence length="353" mass="37083">MVPVRLARVLLALALTLPGALCGEETLGKSSMARCSLFGSNFINTFDQSMYSFAGSCSYLLAGDCQKHSFSIIGDFQDGKRVGLSVYLGEFFDIHVFVNGTVLQGDQSISTPYASKGLYLESQAGYHTLSSEAYGFVARIDGSGNFQVLLSDRYFNKTCGLCGDFNIFSEDDFKTQEGTLTSDPYSFANSWALSSGEQHCQRAAPPSISCNISSEMQKGQTAPRAWSTGSACPPAPGPARACTSTKCVRSSAWMAAAALRDSSLTMAAAWRVLSVPACTLGSGTLQAPPSRETATLAFAETACGSAATRTVQGSVSSQDNPTSRASTTDTSPSAGSASTCWLVTARTTPSPSS</sequence>
<dbReference type="InterPro" id="IPR001846">
    <property type="entry name" value="VWF_type-D"/>
</dbReference>
<keyword evidence="4" id="KW-0732">Signal</keyword>
<dbReference type="Proteomes" id="UP000008227">
    <property type="component" value="Chromosome 5"/>
</dbReference>
<dbReference type="Ensembl" id="ENSSSCT00000036466.5">
    <property type="protein sequence ID" value="ENSSSCP00000029485.4"/>
    <property type="gene ID" value="ENSSSCG00000063591.1"/>
</dbReference>
<keyword evidence="2" id="KW-0325">Glycoprotein</keyword>
<keyword evidence="1" id="KW-1015">Disulfide bond</keyword>